<accession>A0AAE3VU78</accession>
<dbReference type="EMBL" id="JAUSUZ010000001">
    <property type="protein sequence ID" value="MDQ0363419.1"/>
    <property type="molecule type" value="Genomic_DNA"/>
</dbReference>
<gene>
    <name evidence="1" type="ORF">J2S42_000088</name>
</gene>
<name>A0AAE3VU78_9ACTN</name>
<sequence length="95" mass="10544">MTEFVPRGVPATLAAEAVAEMVSPVRCLICSAIYDVGKVTVTARYTDCSVWVSPCCNQQVDDRQHPWTATPRIETIDKASFSPYALDVFGRMEWS</sequence>
<dbReference type="RefSeq" id="WP_307234039.1">
    <property type="nucleotide sequence ID" value="NZ_JAUSUZ010000001.1"/>
</dbReference>
<keyword evidence="2" id="KW-1185">Reference proteome</keyword>
<proteinExistence type="predicted"/>
<dbReference type="Proteomes" id="UP001240236">
    <property type="component" value="Unassembled WGS sequence"/>
</dbReference>
<dbReference type="AlphaFoldDB" id="A0AAE3VU78"/>
<protein>
    <submittedName>
        <fullName evidence="1">Uncharacterized protein</fullName>
    </submittedName>
</protein>
<reference evidence="1 2" key="1">
    <citation type="submission" date="2023-07" db="EMBL/GenBank/DDBJ databases">
        <title>Sequencing the genomes of 1000 actinobacteria strains.</title>
        <authorList>
            <person name="Klenk H.-P."/>
        </authorList>
    </citation>
    <scope>NUCLEOTIDE SEQUENCE [LARGE SCALE GENOMIC DNA]</scope>
    <source>
        <strain evidence="1 2">DSM 44709</strain>
    </source>
</reference>
<organism evidence="1 2">
    <name type="scientific">Catenuloplanes indicus</name>
    <dbReference type="NCBI Taxonomy" id="137267"/>
    <lineage>
        <taxon>Bacteria</taxon>
        <taxon>Bacillati</taxon>
        <taxon>Actinomycetota</taxon>
        <taxon>Actinomycetes</taxon>
        <taxon>Micromonosporales</taxon>
        <taxon>Micromonosporaceae</taxon>
        <taxon>Catenuloplanes</taxon>
    </lineage>
</organism>
<comment type="caution">
    <text evidence="1">The sequence shown here is derived from an EMBL/GenBank/DDBJ whole genome shotgun (WGS) entry which is preliminary data.</text>
</comment>
<evidence type="ECO:0000313" key="1">
    <source>
        <dbReference type="EMBL" id="MDQ0363419.1"/>
    </source>
</evidence>
<evidence type="ECO:0000313" key="2">
    <source>
        <dbReference type="Proteomes" id="UP001240236"/>
    </source>
</evidence>